<keyword evidence="2" id="KW-0732">Signal</keyword>
<dbReference type="EMBL" id="CP001874">
    <property type="protein sequence ID" value="ADG88418.1"/>
    <property type="molecule type" value="Genomic_DNA"/>
</dbReference>
<dbReference type="OrthoDB" id="5243187at2"/>
<feature type="compositionally biased region" description="Basic and acidic residues" evidence="1">
    <location>
        <begin position="92"/>
        <end position="107"/>
    </location>
</feature>
<organism evidence="3 4">
    <name type="scientific">Thermobispora bispora (strain ATCC 19993 / DSM 43833 / CBS 139.67 / JCM 10125 / KCTC 9307 / NBRC 14880 / R51)</name>
    <dbReference type="NCBI Taxonomy" id="469371"/>
    <lineage>
        <taxon>Bacteria</taxon>
        <taxon>Bacillati</taxon>
        <taxon>Actinomycetota</taxon>
        <taxon>Actinomycetes</taxon>
        <taxon>Streptosporangiales</taxon>
        <taxon>Streptosporangiaceae</taxon>
        <taxon>Thermobispora</taxon>
    </lineage>
</organism>
<feature type="region of interest" description="Disordered" evidence="1">
    <location>
        <begin position="86"/>
        <end position="116"/>
    </location>
</feature>
<gene>
    <name evidence="3" type="ordered locus">Tbis_1705</name>
</gene>
<dbReference type="AlphaFoldDB" id="D6YB58"/>
<dbReference type="RefSeq" id="WP_013131951.1">
    <property type="nucleotide sequence ID" value="NC_014165.1"/>
</dbReference>
<feature type="signal peptide" evidence="2">
    <location>
        <begin position="1"/>
        <end position="28"/>
    </location>
</feature>
<accession>D6YB58</accession>
<evidence type="ECO:0000256" key="1">
    <source>
        <dbReference type="SAM" id="MobiDB-lite"/>
    </source>
</evidence>
<dbReference type="STRING" id="469371.Tbis_1705"/>
<sequence length="116" mass="12334">MNQTRKRLVSAGVVAAVVVGGVSVTVAAAANRLQGEDARRVEVHIPREVEDDVPAASPGDRGVKPPTAPPSDFVADLSEVERWVDELTSGLETDRGGADRPRTEDPRVTITIAPRE</sequence>
<dbReference type="Proteomes" id="UP000006640">
    <property type="component" value="Chromosome"/>
</dbReference>
<protein>
    <submittedName>
        <fullName evidence="3">Uncharacterized protein</fullName>
    </submittedName>
</protein>
<reference evidence="3 4" key="1">
    <citation type="submission" date="2010-01" db="EMBL/GenBank/DDBJ databases">
        <title>The complete genome of Thermobispora bispora DSM 43833.</title>
        <authorList>
            <consortium name="US DOE Joint Genome Institute (JGI-PGF)"/>
            <person name="Lucas S."/>
            <person name="Copeland A."/>
            <person name="Lapidus A."/>
            <person name="Glavina del Rio T."/>
            <person name="Dalin E."/>
            <person name="Tice H."/>
            <person name="Bruce D."/>
            <person name="Goodwin L."/>
            <person name="Pitluck S."/>
            <person name="Kyrpides N."/>
            <person name="Mavromatis K."/>
            <person name="Ivanova N."/>
            <person name="Mikhailova N."/>
            <person name="Chertkov O."/>
            <person name="Brettin T."/>
            <person name="Detter J.C."/>
            <person name="Han C."/>
            <person name="Larimer F."/>
            <person name="Land M."/>
            <person name="Hauser L."/>
            <person name="Markowitz V."/>
            <person name="Cheng J.-F."/>
            <person name="Hugenholtz P."/>
            <person name="Woyke T."/>
            <person name="Wu D."/>
            <person name="Jando M."/>
            <person name="Schneider S."/>
            <person name="Klenk H.-P."/>
            <person name="Eisen J.A."/>
        </authorList>
    </citation>
    <scope>NUCLEOTIDE SEQUENCE [LARGE SCALE GENOMIC DNA]</scope>
    <source>
        <strain evidence="4">ATCC 19993 / DSM 43833 / CBS 139.67 / JCM 10125 / KCTC 9307 / NBRC 14880 / R51</strain>
    </source>
</reference>
<evidence type="ECO:0000256" key="2">
    <source>
        <dbReference type="SAM" id="SignalP"/>
    </source>
</evidence>
<keyword evidence="4" id="KW-1185">Reference proteome</keyword>
<evidence type="ECO:0000313" key="4">
    <source>
        <dbReference type="Proteomes" id="UP000006640"/>
    </source>
</evidence>
<feature type="chain" id="PRO_5038979266" evidence="2">
    <location>
        <begin position="29"/>
        <end position="116"/>
    </location>
</feature>
<name>D6YB58_THEBD</name>
<dbReference type="HOGENOM" id="CLU_2095717_0_0_11"/>
<proteinExistence type="predicted"/>
<feature type="region of interest" description="Disordered" evidence="1">
    <location>
        <begin position="47"/>
        <end position="74"/>
    </location>
</feature>
<dbReference type="KEGG" id="tbi:Tbis_1705"/>
<evidence type="ECO:0000313" key="3">
    <source>
        <dbReference type="EMBL" id="ADG88418.1"/>
    </source>
</evidence>